<evidence type="ECO:0000313" key="1">
    <source>
        <dbReference type="Ensembl" id="ENSLBEP00000011492.1"/>
    </source>
</evidence>
<dbReference type="Ensembl" id="ENSLBET00000012083.1">
    <property type="protein sequence ID" value="ENSLBEP00000011492.1"/>
    <property type="gene ID" value="ENSLBEG00000008849.1"/>
</dbReference>
<proteinExistence type="predicted"/>
<name>A0A3Q3EYN6_9LABR</name>
<reference evidence="1" key="2">
    <citation type="submission" date="2025-09" db="UniProtKB">
        <authorList>
            <consortium name="Ensembl"/>
        </authorList>
    </citation>
    <scope>IDENTIFICATION</scope>
</reference>
<protein>
    <submittedName>
        <fullName evidence="1">Uncharacterized protein</fullName>
    </submittedName>
</protein>
<keyword evidence="2" id="KW-1185">Reference proteome</keyword>
<dbReference type="InParanoid" id="A0A3Q3EYN6"/>
<dbReference type="Proteomes" id="UP000261660">
    <property type="component" value="Unplaced"/>
</dbReference>
<dbReference type="AlphaFoldDB" id="A0A3Q3EYN6"/>
<reference evidence="1" key="1">
    <citation type="submission" date="2025-08" db="UniProtKB">
        <authorList>
            <consortium name="Ensembl"/>
        </authorList>
    </citation>
    <scope>IDENTIFICATION</scope>
</reference>
<organism evidence="1 2">
    <name type="scientific">Labrus bergylta</name>
    <name type="common">ballan wrasse</name>
    <dbReference type="NCBI Taxonomy" id="56723"/>
    <lineage>
        <taxon>Eukaryota</taxon>
        <taxon>Metazoa</taxon>
        <taxon>Chordata</taxon>
        <taxon>Craniata</taxon>
        <taxon>Vertebrata</taxon>
        <taxon>Euteleostomi</taxon>
        <taxon>Actinopterygii</taxon>
        <taxon>Neopterygii</taxon>
        <taxon>Teleostei</taxon>
        <taxon>Neoteleostei</taxon>
        <taxon>Acanthomorphata</taxon>
        <taxon>Eupercaria</taxon>
        <taxon>Labriformes</taxon>
        <taxon>Labridae</taxon>
        <taxon>Labrus</taxon>
    </lineage>
</organism>
<accession>A0A3Q3EYN6</accession>
<sequence length="110" mass="12424">MCVSLLLCRLPHSRGRLSKYSSSSELTEEGPASRQPGINHYSLTLSFPHTRIYTSIPELPSSWPTHTRFITQEGVFFIFCFLSTFPPELSLLILSQSHQSVCPCETKSTF</sequence>
<evidence type="ECO:0000313" key="2">
    <source>
        <dbReference type="Proteomes" id="UP000261660"/>
    </source>
</evidence>